<name>A0A9W9W3H8_9EURO</name>
<gene>
    <name evidence="4" type="ORF">N7509_006000</name>
</gene>
<organism evidence="4 5">
    <name type="scientific">Penicillium cosmopolitanum</name>
    <dbReference type="NCBI Taxonomy" id="1131564"/>
    <lineage>
        <taxon>Eukaryota</taxon>
        <taxon>Fungi</taxon>
        <taxon>Dikarya</taxon>
        <taxon>Ascomycota</taxon>
        <taxon>Pezizomycotina</taxon>
        <taxon>Eurotiomycetes</taxon>
        <taxon>Eurotiomycetidae</taxon>
        <taxon>Eurotiales</taxon>
        <taxon>Aspergillaceae</taxon>
        <taxon>Penicillium</taxon>
    </lineage>
</organism>
<dbReference type="Gene3D" id="3.40.50.720">
    <property type="entry name" value="NAD(P)-binding Rossmann-like Domain"/>
    <property type="match status" value="1"/>
</dbReference>
<sequence>MSAKKTITIVGATGTQGASVARTFLELPNWHVRCLTRQPNSEKAMDLEKRGAELVKGDLEDEASLQRAFDNVHAIFLNTDFWIPFRKAIALGQYPLTASQEAYEIEVMHGKNAAKVAATIPTLERFIYSALGPMSKASNGKYPYSYHWETKAKIVEYIEDQQPELARKTSYVYIGAYITNAFLYPKFDPESESWVSILPTGKETRFPIINVPRSTGLFVRALVEDEEPRTRLLAYDDYLSVGEVGAIWTKTLGNEVKLIQMTMEAMSEKTGVPLEILMGAAYLGEYSYCAGVPNVIEPAQLKTRIETQTFETWLKEEDAMELLELNK</sequence>
<dbReference type="SUPFAM" id="SSF51735">
    <property type="entry name" value="NAD(P)-binding Rossmann-fold domains"/>
    <property type="match status" value="1"/>
</dbReference>
<dbReference type="RefSeq" id="XP_056489939.1">
    <property type="nucleotide sequence ID" value="XM_056630637.1"/>
</dbReference>
<evidence type="ECO:0000256" key="1">
    <source>
        <dbReference type="ARBA" id="ARBA00006328"/>
    </source>
</evidence>
<comment type="similarity">
    <text evidence="1">Belongs to the NmrA-type oxidoreductase family.</text>
</comment>
<dbReference type="Proteomes" id="UP001147747">
    <property type="component" value="Unassembled WGS sequence"/>
</dbReference>
<dbReference type="InterPro" id="IPR008030">
    <property type="entry name" value="NmrA-like"/>
</dbReference>
<reference evidence="4" key="1">
    <citation type="submission" date="2022-12" db="EMBL/GenBank/DDBJ databases">
        <authorList>
            <person name="Petersen C."/>
        </authorList>
    </citation>
    <scope>NUCLEOTIDE SEQUENCE</scope>
    <source>
        <strain evidence="4">IBT 29677</strain>
    </source>
</reference>
<dbReference type="Gene3D" id="3.90.25.10">
    <property type="entry name" value="UDP-galactose 4-epimerase, domain 1"/>
    <property type="match status" value="1"/>
</dbReference>
<keyword evidence="5" id="KW-1185">Reference proteome</keyword>
<dbReference type="InterPro" id="IPR036291">
    <property type="entry name" value="NAD(P)-bd_dom_sf"/>
</dbReference>
<dbReference type="AlphaFoldDB" id="A0A9W9W3H8"/>
<dbReference type="GO" id="GO:0005634">
    <property type="term" value="C:nucleus"/>
    <property type="evidence" value="ECO:0007669"/>
    <property type="project" value="TreeGrafter"/>
</dbReference>
<dbReference type="Pfam" id="PF05368">
    <property type="entry name" value="NmrA"/>
    <property type="match status" value="1"/>
</dbReference>
<evidence type="ECO:0000256" key="2">
    <source>
        <dbReference type="ARBA" id="ARBA00022857"/>
    </source>
</evidence>
<proteinExistence type="inferred from homology"/>
<keyword evidence="2" id="KW-0521">NADP</keyword>
<reference evidence="4" key="2">
    <citation type="journal article" date="2023" name="IMA Fungus">
        <title>Comparative genomic study of the Penicillium genus elucidates a diverse pangenome and 15 lateral gene transfer events.</title>
        <authorList>
            <person name="Petersen C."/>
            <person name="Sorensen T."/>
            <person name="Nielsen M.R."/>
            <person name="Sondergaard T.E."/>
            <person name="Sorensen J.L."/>
            <person name="Fitzpatrick D.A."/>
            <person name="Frisvad J.C."/>
            <person name="Nielsen K.L."/>
        </authorList>
    </citation>
    <scope>NUCLEOTIDE SEQUENCE</scope>
    <source>
        <strain evidence="4">IBT 29677</strain>
    </source>
</reference>
<protein>
    <recommendedName>
        <fullName evidence="3">NmrA-like domain-containing protein</fullName>
    </recommendedName>
</protein>
<accession>A0A9W9W3H8</accession>
<evidence type="ECO:0000259" key="3">
    <source>
        <dbReference type="Pfam" id="PF05368"/>
    </source>
</evidence>
<comment type="caution">
    <text evidence="4">The sequence shown here is derived from an EMBL/GenBank/DDBJ whole genome shotgun (WGS) entry which is preliminary data.</text>
</comment>
<dbReference type="InterPro" id="IPR051164">
    <property type="entry name" value="NmrA-like_oxidored"/>
</dbReference>
<dbReference type="PANTHER" id="PTHR42748:SF29">
    <property type="entry name" value="NMRA-LIKE DOMAIN-CONTAINING PROTEIN"/>
    <property type="match status" value="1"/>
</dbReference>
<dbReference type="EMBL" id="JAPZBU010000006">
    <property type="protein sequence ID" value="KAJ5397887.1"/>
    <property type="molecule type" value="Genomic_DNA"/>
</dbReference>
<dbReference type="GeneID" id="81369617"/>
<dbReference type="OrthoDB" id="3358371at2759"/>
<evidence type="ECO:0000313" key="4">
    <source>
        <dbReference type="EMBL" id="KAJ5397887.1"/>
    </source>
</evidence>
<feature type="domain" description="NmrA-like" evidence="3">
    <location>
        <begin position="4"/>
        <end position="314"/>
    </location>
</feature>
<evidence type="ECO:0000313" key="5">
    <source>
        <dbReference type="Proteomes" id="UP001147747"/>
    </source>
</evidence>
<dbReference type="PANTHER" id="PTHR42748">
    <property type="entry name" value="NITROGEN METABOLITE REPRESSION PROTEIN NMRA FAMILY MEMBER"/>
    <property type="match status" value="1"/>
</dbReference>